<comment type="subcellular location">
    <subcellularLocation>
        <location evidence="1">Cytoplasm</location>
        <location evidence="1">Cytoskeleton</location>
    </subcellularLocation>
</comment>
<keyword evidence="6" id="KW-0493">Microtubule</keyword>
<evidence type="ECO:0000256" key="6">
    <source>
        <dbReference type="RuleBase" id="RU000394"/>
    </source>
</evidence>
<keyword evidence="4" id="KW-0963">Cytoplasm</keyword>
<dbReference type="Proteomes" id="UP001208570">
    <property type="component" value="Unassembled WGS sequence"/>
</dbReference>
<keyword evidence="3 5" id="KW-0067">ATP-binding</keyword>
<dbReference type="PANTHER" id="PTHR47969">
    <property type="entry name" value="CHROMOSOME-ASSOCIATED KINESIN KIF4A-RELATED"/>
    <property type="match status" value="1"/>
</dbReference>
<dbReference type="PROSITE" id="PS00411">
    <property type="entry name" value="KINESIN_MOTOR_1"/>
    <property type="match status" value="1"/>
</dbReference>
<dbReference type="Pfam" id="PF00225">
    <property type="entry name" value="Kinesin"/>
    <property type="match status" value="1"/>
</dbReference>
<keyword evidence="4" id="KW-0206">Cytoskeleton</keyword>
<evidence type="ECO:0000313" key="9">
    <source>
        <dbReference type="Proteomes" id="UP001208570"/>
    </source>
</evidence>
<dbReference type="SMART" id="SM00129">
    <property type="entry name" value="KISc"/>
    <property type="match status" value="1"/>
</dbReference>
<dbReference type="InterPro" id="IPR027417">
    <property type="entry name" value="P-loop_NTPase"/>
</dbReference>
<dbReference type="GO" id="GO:0005874">
    <property type="term" value="C:microtubule"/>
    <property type="evidence" value="ECO:0007669"/>
    <property type="project" value="UniProtKB-KW"/>
</dbReference>
<feature type="domain" description="Kinesin motor" evidence="7">
    <location>
        <begin position="14"/>
        <end position="337"/>
    </location>
</feature>
<dbReference type="InterPro" id="IPR027640">
    <property type="entry name" value="Kinesin-like_fam"/>
</dbReference>
<accession>A0AAD9N3K2</accession>
<reference evidence="8" key="1">
    <citation type="journal article" date="2023" name="Mol. Biol. Evol.">
        <title>Third-Generation Sequencing Reveals the Adaptive Role of the Epigenome in Three Deep-Sea Polychaetes.</title>
        <authorList>
            <person name="Perez M."/>
            <person name="Aroh O."/>
            <person name="Sun Y."/>
            <person name="Lan Y."/>
            <person name="Juniper S.K."/>
            <person name="Young C.R."/>
            <person name="Angers B."/>
            <person name="Qian P.Y."/>
        </authorList>
    </citation>
    <scope>NUCLEOTIDE SEQUENCE</scope>
    <source>
        <strain evidence="8">P08H-3</strain>
    </source>
</reference>
<dbReference type="InterPro" id="IPR001752">
    <property type="entry name" value="Kinesin_motor_dom"/>
</dbReference>
<comment type="similarity">
    <text evidence="5 6">Belongs to the TRAFAC class myosin-kinesin ATPase superfamily. Kinesin family.</text>
</comment>
<dbReference type="Gene3D" id="3.40.850.10">
    <property type="entry name" value="Kinesin motor domain"/>
    <property type="match status" value="1"/>
</dbReference>
<evidence type="ECO:0000313" key="8">
    <source>
        <dbReference type="EMBL" id="KAK2153731.1"/>
    </source>
</evidence>
<keyword evidence="9" id="KW-1185">Reference proteome</keyword>
<protein>
    <recommendedName>
        <fullName evidence="6">Kinesin-like protein</fullName>
    </recommendedName>
</protein>
<keyword evidence="2 5" id="KW-0547">Nucleotide-binding</keyword>
<evidence type="ECO:0000259" key="7">
    <source>
        <dbReference type="PROSITE" id="PS50067"/>
    </source>
</evidence>
<proteinExistence type="inferred from homology"/>
<evidence type="ECO:0000256" key="3">
    <source>
        <dbReference type="ARBA" id="ARBA00022840"/>
    </source>
</evidence>
<feature type="binding site" evidence="5">
    <location>
        <begin position="94"/>
        <end position="101"/>
    </location>
    <ligand>
        <name>ATP</name>
        <dbReference type="ChEBI" id="CHEBI:30616"/>
    </ligand>
</feature>
<dbReference type="PROSITE" id="PS50067">
    <property type="entry name" value="KINESIN_MOTOR_2"/>
    <property type="match status" value="1"/>
</dbReference>
<evidence type="ECO:0000256" key="4">
    <source>
        <dbReference type="ARBA" id="ARBA00023212"/>
    </source>
</evidence>
<dbReference type="InterPro" id="IPR019821">
    <property type="entry name" value="Kinesin_motor_CS"/>
</dbReference>
<dbReference type="GO" id="GO:0005875">
    <property type="term" value="C:microtubule associated complex"/>
    <property type="evidence" value="ECO:0007669"/>
    <property type="project" value="TreeGrafter"/>
</dbReference>
<dbReference type="AlphaFoldDB" id="A0AAD9N3K2"/>
<dbReference type="GO" id="GO:0007052">
    <property type="term" value="P:mitotic spindle organization"/>
    <property type="evidence" value="ECO:0007669"/>
    <property type="project" value="TreeGrafter"/>
</dbReference>
<comment type="caution">
    <text evidence="8">The sequence shown here is derived from an EMBL/GenBank/DDBJ whole genome shotgun (WGS) entry which is preliminary data.</text>
</comment>
<dbReference type="GO" id="GO:0007018">
    <property type="term" value="P:microtubule-based movement"/>
    <property type="evidence" value="ECO:0007669"/>
    <property type="project" value="InterPro"/>
</dbReference>
<dbReference type="GO" id="GO:0008017">
    <property type="term" value="F:microtubule binding"/>
    <property type="evidence" value="ECO:0007669"/>
    <property type="project" value="InterPro"/>
</dbReference>
<evidence type="ECO:0000256" key="1">
    <source>
        <dbReference type="ARBA" id="ARBA00004245"/>
    </source>
</evidence>
<organism evidence="8 9">
    <name type="scientific">Paralvinella palmiformis</name>
    <dbReference type="NCBI Taxonomy" id="53620"/>
    <lineage>
        <taxon>Eukaryota</taxon>
        <taxon>Metazoa</taxon>
        <taxon>Spiralia</taxon>
        <taxon>Lophotrochozoa</taxon>
        <taxon>Annelida</taxon>
        <taxon>Polychaeta</taxon>
        <taxon>Sedentaria</taxon>
        <taxon>Canalipalpata</taxon>
        <taxon>Terebellida</taxon>
        <taxon>Terebelliformia</taxon>
        <taxon>Alvinellidae</taxon>
        <taxon>Paralvinella</taxon>
    </lineage>
</organism>
<dbReference type="PRINTS" id="PR00380">
    <property type="entry name" value="KINESINHEAVY"/>
</dbReference>
<dbReference type="EMBL" id="JAODUP010000288">
    <property type="protein sequence ID" value="KAK2153731.1"/>
    <property type="molecule type" value="Genomic_DNA"/>
</dbReference>
<dbReference type="GO" id="GO:0003777">
    <property type="term" value="F:microtubule motor activity"/>
    <property type="evidence" value="ECO:0007669"/>
    <property type="project" value="InterPro"/>
</dbReference>
<sequence>MTLEKKISVPLKQRVRVVVRVRPQLETEDQVWVHVADKKTLHTLNHRNTKETLQYEFEDVYDPDTSQATVYNECVQPLLVKALNGQNASVFAYGPTGAGKTHTILGTAQDPGVIPRCVRGLFSAIEEETCKSDAADWKFKVSFSYLEIYQEKVYDLLKPGCTVLPIREDKHHQIFVTGLAEQSISDIKEFTKYFAPASKNRTTAATKLNERSSRSHSILLLKVIRTQNVSPFKTLSGKLYIIDLAGSEDNRRTGNQGIRLKESGCINSSLLALGQVVDALNKGHACIPYRSSKLTRLLQDSLGGSAHTCMIVNLAPEERHYFDTYTTLHFARKTKKVVNHIKINEFVEKIKPMKRGAEKQEEYTPKKQKMDPVPFISPMLRNQEKFQTEMKGEMKEVVSRLTEIEQRILEQMKSSALPRNVLCAKTGHDDASNTDSKEAVNPTLDQLEHILKELHCLQEHSKSADASEVKRSRSPSLHHLTFGATRKQQVFSDGSVFPYKIENISSSPLFVKPNLLKKRRFTSTAARRSDDRILLILNTGNIKELKDLQTFDDLRLICGLSSGYVDKFLKMSLGTFKMVKFMV</sequence>
<gene>
    <name evidence="8" type="ORF">LSH36_288g04032</name>
</gene>
<dbReference type="InterPro" id="IPR036961">
    <property type="entry name" value="Kinesin_motor_dom_sf"/>
</dbReference>
<dbReference type="SUPFAM" id="SSF52540">
    <property type="entry name" value="P-loop containing nucleoside triphosphate hydrolases"/>
    <property type="match status" value="1"/>
</dbReference>
<dbReference type="GO" id="GO:0005524">
    <property type="term" value="F:ATP binding"/>
    <property type="evidence" value="ECO:0007669"/>
    <property type="project" value="UniProtKB-UniRule"/>
</dbReference>
<dbReference type="GO" id="GO:0051231">
    <property type="term" value="P:spindle elongation"/>
    <property type="evidence" value="ECO:0007669"/>
    <property type="project" value="TreeGrafter"/>
</dbReference>
<evidence type="ECO:0000256" key="5">
    <source>
        <dbReference type="PROSITE-ProRule" id="PRU00283"/>
    </source>
</evidence>
<keyword evidence="5 6" id="KW-0505">Motor protein</keyword>
<name>A0AAD9N3K2_9ANNE</name>
<dbReference type="PANTHER" id="PTHR47969:SF9">
    <property type="entry name" value="KINESIN-LIKE PROTEIN"/>
    <property type="match status" value="1"/>
</dbReference>
<evidence type="ECO:0000256" key="2">
    <source>
        <dbReference type="ARBA" id="ARBA00022741"/>
    </source>
</evidence>